<organism evidence="2 3">
    <name type="scientific">Aetokthonos hydrillicola Thurmond2011</name>
    <dbReference type="NCBI Taxonomy" id="2712845"/>
    <lineage>
        <taxon>Bacteria</taxon>
        <taxon>Bacillati</taxon>
        <taxon>Cyanobacteriota</taxon>
        <taxon>Cyanophyceae</taxon>
        <taxon>Nostocales</taxon>
        <taxon>Hapalosiphonaceae</taxon>
        <taxon>Aetokthonos</taxon>
    </lineage>
</organism>
<keyword evidence="1" id="KW-0812">Transmembrane</keyword>
<keyword evidence="3" id="KW-1185">Reference proteome</keyword>
<dbReference type="Proteomes" id="UP000667802">
    <property type="component" value="Unassembled WGS sequence"/>
</dbReference>
<gene>
    <name evidence="2" type="ORF">G7B40_011115</name>
</gene>
<evidence type="ECO:0000313" key="3">
    <source>
        <dbReference type="Proteomes" id="UP000667802"/>
    </source>
</evidence>
<accession>A0AAP5I5E8</accession>
<proteinExistence type="predicted"/>
<dbReference type="EMBL" id="JAALHA020000004">
    <property type="protein sequence ID" value="MDR9895111.1"/>
    <property type="molecule type" value="Genomic_DNA"/>
</dbReference>
<evidence type="ECO:0000313" key="2">
    <source>
        <dbReference type="EMBL" id="MDR9895111.1"/>
    </source>
</evidence>
<keyword evidence="1" id="KW-1133">Transmembrane helix</keyword>
<protein>
    <recommendedName>
        <fullName evidence="4">Prepilin-type N-terminal cleavage/methylation domain-containing protein</fullName>
    </recommendedName>
</protein>
<feature type="transmembrane region" description="Helical" evidence="1">
    <location>
        <begin position="36"/>
        <end position="58"/>
    </location>
</feature>
<sequence>MLRNLYQATRLKSHIKLQKLVAKNPSEQGFTIMESLMAIIIVTIVVVAITPPIFLAVATRIQNQKAQQAMQLAQRQADQVRALIEKGNYTDTDLPPDAGTGQPDAVAAPTTFSSCTSNFASASSGACSFKVNSGSNPDFYVQTFRTKTLAAGTPSQTVGFYLGVRVYSALANGQSGLQTTQASLKLTTEQGNQRKYPLAVVYTLIVRNDLKDSLTNYRNFLATPSPSPT</sequence>
<dbReference type="RefSeq" id="WP_208338617.1">
    <property type="nucleotide sequence ID" value="NZ_CAWQFN010000191.1"/>
</dbReference>
<evidence type="ECO:0008006" key="4">
    <source>
        <dbReference type="Google" id="ProtNLM"/>
    </source>
</evidence>
<keyword evidence="1" id="KW-0472">Membrane</keyword>
<comment type="caution">
    <text evidence="2">The sequence shown here is derived from an EMBL/GenBank/DDBJ whole genome shotgun (WGS) entry which is preliminary data.</text>
</comment>
<dbReference type="AlphaFoldDB" id="A0AAP5I5E8"/>
<evidence type="ECO:0000256" key="1">
    <source>
        <dbReference type="SAM" id="Phobius"/>
    </source>
</evidence>
<reference evidence="3" key="1">
    <citation type="journal article" date="2021" name="Science">
        <title>Hunting the eagle killer: A cyanobacterial neurotoxin causes vacuolar myelinopathy.</title>
        <authorList>
            <person name="Breinlinger S."/>
            <person name="Phillips T.J."/>
            <person name="Haram B.N."/>
            <person name="Mares J."/>
            <person name="Martinez Yerena J.A."/>
            <person name="Hrouzek P."/>
            <person name="Sobotka R."/>
            <person name="Henderson W.M."/>
            <person name="Schmieder P."/>
            <person name="Williams S.M."/>
            <person name="Lauderdale J.D."/>
            <person name="Wilde H.D."/>
            <person name="Gerrin W."/>
            <person name="Kust A."/>
            <person name="Washington J.W."/>
            <person name="Wagner C."/>
            <person name="Geier B."/>
            <person name="Liebeke M."/>
            <person name="Enke H."/>
            <person name="Niedermeyer T.H.J."/>
            <person name="Wilde S.B."/>
        </authorList>
    </citation>
    <scope>NUCLEOTIDE SEQUENCE [LARGE SCALE GENOMIC DNA]</scope>
    <source>
        <strain evidence="3">Thurmond2011</strain>
    </source>
</reference>
<name>A0AAP5I5E8_9CYAN</name>